<sequence>MAQIFQSVFGEKLVTKFLFETDFSDDPQLPSPSQLRYRILIKNKKLVVDPGGPLAHAPLSHRGKMLMSDRASSMKQMRTDGSAASVVEYFSEDDDDEEDDDEDDNIDDNSISSYERYLGGIQHGRLKSDSAVDDKSQKQSSQIAKELSDLVIYLQAIKFRGLNTTPGTGTVGKVRYQPHTGPVQRHSIAGIGATSIGAASGSPQSLSTSASLASGGSNIENLFRLVSNCWYSTFERFFISCFLTILK</sequence>
<accession>A0AAJ7N8E1</accession>
<dbReference type="GO" id="GO:0007186">
    <property type="term" value="P:G protein-coupled receptor signaling pathway"/>
    <property type="evidence" value="ECO:0007669"/>
    <property type="project" value="TreeGrafter"/>
</dbReference>
<feature type="domain" description="Phosphatidylinositol-specific phospholipase C X" evidence="1">
    <location>
        <begin position="1"/>
        <end position="45"/>
    </location>
</feature>
<dbReference type="KEGG" id="ccal:108626545"/>
<dbReference type="PANTHER" id="PTHR10336:SF6">
    <property type="entry name" value="1-PHOSPHATIDYLINOSITOL 4,5-BISPHOSPHATE PHOSPHODIESTERASE EPSILON-1"/>
    <property type="match status" value="1"/>
</dbReference>
<dbReference type="SUPFAM" id="SSF51695">
    <property type="entry name" value="PLC-like phosphodiesterases"/>
    <property type="match status" value="1"/>
</dbReference>
<dbReference type="Proteomes" id="UP000694925">
    <property type="component" value="Unplaced"/>
</dbReference>
<dbReference type="GO" id="GO:0051209">
    <property type="term" value="P:release of sequestered calcium ion into cytosol"/>
    <property type="evidence" value="ECO:0007669"/>
    <property type="project" value="TreeGrafter"/>
</dbReference>
<proteinExistence type="predicted"/>
<dbReference type="InterPro" id="IPR017946">
    <property type="entry name" value="PLC-like_Pdiesterase_TIM-brl"/>
</dbReference>
<dbReference type="PROSITE" id="PS50007">
    <property type="entry name" value="PIPLC_X_DOMAIN"/>
    <property type="match status" value="1"/>
</dbReference>
<dbReference type="InterPro" id="IPR000909">
    <property type="entry name" value="PLipase_C_PInositol-sp_X_dom"/>
</dbReference>
<dbReference type="Gene3D" id="3.20.20.190">
    <property type="entry name" value="Phosphatidylinositol (PI) phosphodiesterase"/>
    <property type="match status" value="1"/>
</dbReference>
<evidence type="ECO:0000313" key="2">
    <source>
        <dbReference type="Proteomes" id="UP000694925"/>
    </source>
</evidence>
<dbReference type="AlphaFoldDB" id="A0AAJ7N8E1"/>
<dbReference type="PANTHER" id="PTHR10336">
    <property type="entry name" value="PHOSPHOINOSITIDE-SPECIFIC PHOSPHOLIPASE C FAMILY PROTEIN"/>
    <property type="match status" value="1"/>
</dbReference>
<reference evidence="3" key="1">
    <citation type="submission" date="2025-08" db="UniProtKB">
        <authorList>
            <consortium name="RefSeq"/>
        </authorList>
    </citation>
    <scope>IDENTIFICATION</scope>
    <source>
        <tissue evidence="3">Whole body</tissue>
    </source>
</reference>
<dbReference type="GO" id="GO:0007265">
    <property type="term" value="P:Ras protein signal transduction"/>
    <property type="evidence" value="ECO:0007669"/>
    <property type="project" value="TreeGrafter"/>
</dbReference>
<gene>
    <name evidence="3" type="primary">LOC108626545</name>
</gene>
<dbReference type="GO" id="GO:0048015">
    <property type="term" value="P:phosphatidylinositol-mediated signaling"/>
    <property type="evidence" value="ECO:0007669"/>
    <property type="project" value="TreeGrafter"/>
</dbReference>
<dbReference type="GO" id="GO:0004435">
    <property type="term" value="F:phosphatidylinositol-4,5-bisphosphate phospholipase C activity"/>
    <property type="evidence" value="ECO:0007669"/>
    <property type="project" value="TreeGrafter"/>
</dbReference>
<dbReference type="GeneID" id="108626545"/>
<evidence type="ECO:0000259" key="1">
    <source>
        <dbReference type="Pfam" id="PF00388"/>
    </source>
</evidence>
<keyword evidence="2" id="KW-1185">Reference proteome</keyword>
<dbReference type="RefSeq" id="XP_017882761.2">
    <property type="nucleotide sequence ID" value="XM_018027272.2"/>
</dbReference>
<dbReference type="GO" id="GO:0046488">
    <property type="term" value="P:phosphatidylinositol metabolic process"/>
    <property type="evidence" value="ECO:0007669"/>
    <property type="project" value="TreeGrafter"/>
</dbReference>
<dbReference type="Pfam" id="PF00388">
    <property type="entry name" value="PI-PLC-X"/>
    <property type="match status" value="1"/>
</dbReference>
<dbReference type="InterPro" id="IPR001192">
    <property type="entry name" value="PI-PLC_fam"/>
</dbReference>
<organism evidence="2 3">
    <name type="scientific">Ceratina calcarata</name>
    <dbReference type="NCBI Taxonomy" id="156304"/>
    <lineage>
        <taxon>Eukaryota</taxon>
        <taxon>Metazoa</taxon>
        <taxon>Ecdysozoa</taxon>
        <taxon>Arthropoda</taxon>
        <taxon>Hexapoda</taxon>
        <taxon>Insecta</taxon>
        <taxon>Pterygota</taxon>
        <taxon>Neoptera</taxon>
        <taxon>Endopterygota</taxon>
        <taxon>Hymenoptera</taxon>
        <taxon>Apocrita</taxon>
        <taxon>Aculeata</taxon>
        <taxon>Apoidea</taxon>
        <taxon>Anthophila</taxon>
        <taxon>Apidae</taxon>
        <taxon>Ceratina</taxon>
        <taxon>Zadontomerus</taxon>
    </lineage>
</organism>
<name>A0AAJ7N8E1_9HYME</name>
<protein>
    <submittedName>
        <fullName evidence="3">1-phosphatidylinositol 4,5-bisphosphate phosphodiesterase epsilon-1-like</fullName>
    </submittedName>
</protein>
<evidence type="ECO:0000313" key="3">
    <source>
        <dbReference type="RefSeq" id="XP_017882761.2"/>
    </source>
</evidence>